<dbReference type="EMBL" id="CP104970">
    <property type="protein sequence ID" value="UXN57646.1"/>
    <property type="molecule type" value="Genomic_DNA"/>
</dbReference>
<gene>
    <name evidence="1" type="ORF">N8E88_02195</name>
</gene>
<geneLocation type="plasmid" evidence="1 2">
    <name>p_unnamed3</name>
</geneLocation>
<accession>A0ACD4CVQ9</accession>
<organism evidence="1 2">
    <name type="scientific">Phyllobacterium zundukense</name>
    <dbReference type="NCBI Taxonomy" id="1867719"/>
    <lineage>
        <taxon>Bacteria</taxon>
        <taxon>Pseudomonadati</taxon>
        <taxon>Pseudomonadota</taxon>
        <taxon>Alphaproteobacteria</taxon>
        <taxon>Hyphomicrobiales</taxon>
        <taxon>Phyllobacteriaceae</taxon>
        <taxon>Phyllobacterium</taxon>
    </lineage>
</organism>
<dbReference type="Proteomes" id="UP001061991">
    <property type="component" value="Plasmid p_unnamed3"/>
</dbReference>
<sequence length="391" mass="43103">MGETSCITLIKGNSMGTNLNFSKAEYDTRVRNVQSDMRSQGLDALLAFEPESITYLTGFLSPRGYNCFHFAIIPVDGDPVLFFRDLEAYHFQRSAAFERNFRWADGDDVDALAVGAIKSIVGESPKVGIEKFAWQLNASRYERLTGLLPKTLAIIDAGNLVRKRRLIKSPAEIDYQRRAGRAAEAAMDAARKVARAGERERDIGAAVAAAMVVAGSDRAEPGPIASGEAAKSIHCMYTDRILHAGDTVQLEMCPHVQNYHARFMRPLKVGHATAAEKRLADQLFKIQDRALSEIAPGIGATVPDQIYREGVVATGIVERYINKTFYSVGLMLYPNGAEYLEVTPKSTWSFQVGMTFHTYLVVDGFAVSETIAITATGYEKLTNYPRELIVS</sequence>
<keyword evidence="2" id="KW-1185">Reference proteome</keyword>
<evidence type="ECO:0000313" key="2">
    <source>
        <dbReference type="Proteomes" id="UP001061991"/>
    </source>
</evidence>
<protein>
    <submittedName>
        <fullName evidence="1">Xaa-Pro peptidase family protein</fullName>
    </submittedName>
</protein>
<keyword evidence="1" id="KW-0614">Plasmid</keyword>
<reference evidence="1" key="1">
    <citation type="submission" date="2022-09" db="EMBL/GenBank/DDBJ databases">
        <title>Interaction between co-microsymbionts with complementary sets of symbiotic genes in legume-rhizobium systems.</title>
        <authorList>
            <person name="Safronova V."/>
            <person name="Sazanova A."/>
            <person name="Afonin A."/>
            <person name="Chirak E."/>
        </authorList>
    </citation>
    <scope>NUCLEOTIDE SEQUENCE</scope>
    <source>
        <strain evidence="1">A18/3m</strain>
    </source>
</reference>
<evidence type="ECO:0000313" key="1">
    <source>
        <dbReference type="EMBL" id="UXN57646.1"/>
    </source>
</evidence>
<proteinExistence type="predicted"/>
<name>A0ACD4CVQ9_9HYPH</name>